<gene>
    <name evidence="2" type="ORF">DARMORV10_A02P01810.1</name>
</gene>
<evidence type="ECO:0000313" key="2">
    <source>
        <dbReference type="EMBL" id="CAF2135878.1"/>
    </source>
</evidence>
<proteinExistence type="predicted"/>
<name>A0A816WPH3_BRANA</name>
<feature type="compositionally biased region" description="Basic and acidic residues" evidence="1">
    <location>
        <begin position="1"/>
        <end position="10"/>
    </location>
</feature>
<dbReference type="Proteomes" id="UP001295469">
    <property type="component" value="Chromosome A02"/>
</dbReference>
<evidence type="ECO:0000256" key="1">
    <source>
        <dbReference type="SAM" id="MobiDB-lite"/>
    </source>
</evidence>
<organism evidence="2">
    <name type="scientific">Brassica napus</name>
    <name type="common">Rape</name>
    <dbReference type="NCBI Taxonomy" id="3708"/>
    <lineage>
        <taxon>Eukaryota</taxon>
        <taxon>Viridiplantae</taxon>
        <taxon>Streptophyta</taxon>
        <taxon>Embryophyta</taxon>
        <taxon>Tracheophyta</taxon>
        <taxon>Spermatophyta</taxon>
        <taxon>Magnoliopsida</taxon>
        <taxon>eudicotyledons</taxon>
        <taxon>Gunneridae</taxon>
        <taxon>Pentapetalae</taxon>
        <taxon>rosids</taxon>
        <taxon>malvids</taxon>
        <taxon>Brassicales</taxon>
        <taxon>Brassicaceae</taxon>
        <taxon>Brassiceae</taxon>
        <taxon>Brassica</taxon>
    </lineage>
</organism>
<feature type="region of interest" description="Disordered" evidence="1">
    <location>
        <begin position="1"/>
        <end position="29"/>
    </location>
</feature>
<dbReference type="AlphaFoldDB" id="A0A816WPH3"/>
<sequence length="50" mass="5926">MKKAGRDKMQRAGTGAGVDTTTRERRNLEREQKQFSYFTELYFASKFIYL</sequence>
<accession>A0A816WPH3</accession>
<dbReference type="EMBL" id="HG994356">
    <property type="protein sequence ID" value="CAF2135878.1"/>
    <property type="molecule type" value="Genomic_DNA"/>
</dbReference>
<reference evidence="2" key="1">
    <citation type="submission" date="2021-01" db="EMBL/GenBank/DDBJ databases">
        <authorList>
            <consortium name="Genoscope - CEA"/>
            <person name="William W."/>
        </authorList>
    </citation>
    <scope>NUCLEOTIDE SEQUENCE</scope>
</reference>
<protein>
    <submittedName>
        <fullName evidence="2">(rape) hypothetical protein</fullName>
    </submittedName>
</protein>